<protein>
    <recommendedName>
        <fullName evidence="3">COP1-interacting protein 7</fullName>
    </recommendedName>
</protein>
<organism evidence="2">
    <name type="scientific">Davidia involucrata</name>
    <name type="common">Dove tree</name>
    <dbReference type="NCBI Taxonomy" id="16924"/>
    <lineage>
        <taxon>Eukaryota</taxon>
        <taxon>Viridiplantae</taxon>
        <taxon>Streptophyta</taxon>
        <taxon>Embryophyta</taxon>
        <taxon>Tracheophyta</taxon>
        <taxon>Spermatophyta</taxon>
        <taxon>Magnoliopsida</taxon>
        <taxon>eudicotyledons</taxon>
        <taxon>Gunneridae</taxon>
        <taxon>Pentapetalae</taxon>
        <taxon>asterids</taxon>
        <taxon>Cornales</taxon>
        <taxon>Nyssaceae</taxon>
        <taxon>Davidia</taxon>
    </lineage>
</organism>
<dbReference type="EMBL" id="GHES01042670">
    <property type="protein sequence ID" value="MPA73229.1"/>
    <property type="molecule type" value="Transcribed_RNA"/>
</dbReference>
<proteinExistence type="predicted"/>
<evidence type="ECO:0000256" key="1">
    <source>
        <dbReference type="SAM" id="MobiDB-lite"/>
    </source>
</evidence>
<feature type="region of interest" description="Disordered" evidence="1">
    <location>
        <begin position="280"/>
        <end position="322"/>
    </location>
</feature>
<feature type="compositionally biased region" description="Acidic residues" evidence="1">
    <location>
        <begin position="470"/>
        <end position="485"/>
    </location>
</feature>
<dbReference type="PANTHER" id="PTHR31008">
    <property type="entry name" value="COP1-INTERACTING PROTEIN-RELATED"/>
    <property type="match status" value="1"/>
</dbReference>
<accession>A0A5B7BWF1</accession>
<feature type="region of interest" description="Disordered" evidence="1">
    <location>
        <begin position="827"/>
        <end position="904"/>
    </location>
</feature>
<feature type="region of interest" description="Disordered" evidence="1">
    <location>
        <begin position="126"/>
        <end position="150"/>
    </location>
</feature>
<feature type="compositionally biased region" description="Polar residues" evidence="1">
    <location>
        <begin position="285"/>
        <end position="322"/>
    </location>
</feature>
<feature type="compositionally biased region" description="Basic and acidic residues" evidence="1">
    <location>
        <begin position="132"/>
        <end position="150"/>
    </location>
</feature>
<feature type="compositionally biased region" description="Basic and acidic residues" evidence="1">
    <location>
        <begin position="373"/>
        <end position="386"/>
    </location>
</feature>
<feature type="compositionally biased region" description="Basic residues" evidence="1">
    <location>
        <begin position="503"/>
        <end position="518"/>
    </location>
</feature>
<feature type="compositionally biased region" description="Polar residues" evidence="1">
    <location>
        <begin position="520"/>
        <end position="530"/>
    </location>
</feature>
<feature type="compositionally biased region" description="Basic and acidic residues" evidence="1">
    <location>
        <begin position="827"/>
        <end position="839"/>
    </location>
</feature>
<sequence>MDSKALLDYALFQLTPTRTRCDLVVFSGGIPEKLASGLVEPFISHLKFAKDQIPKGGYSITLRPPSIDASWFTKATFQRFVRFVTTPEVLERFVHVEREILLIESSIQSNELSNIHIAGQDENGSLSGTDGIVKKSTDSTKSKGEIERSDDVLQEENSKIRLQRVLETRKVLLRKEQAMAYARALAAGFEMDNIDDLISFSDTFGASRLREACIDFKELCKKKHTDGVWMDELAAMEACSPSELPYLGTSGIILACESGASSQNNMLNFHSDGVTTGKFMPNGSLDVSSDSTTSQANSDCNKDNNLPASDQMPSTSATAQMQTPWPNQIPRYMYNIQSPGQQMPPYQGYHFPAMQPVPPYYQGNMCWPPNMDESSHGRHREPDYRQHQKSYSSKKDKPPNVKGPKTSDEDEQTESSDSNSGSDSDAHTPHDRKHSSREQPYRKKNRKKSSKTVVIRNINYITSKRRNEETDGVSDDPSSVEDELIHEDSLKEKIEDAVGSLEKHHKSASHNNKKRGGHKSPSTVNRSDSSADQDPENDPVANKSVGGKRNENWDAFQDILMRKEESTTKGVEKQHPMDVRDEHFVIKSSDDGIAAGISPAVDLELEKVTMQRTLAADSFVVTERDGGYDGRVNLEDFGNGENFRPSMKRRDCADEQLLFSQGLEESGSFREKTLSDCATELSIIKNGKEEDWFIVNHLGKSENQRAAIEQTTFGGNYALSTERSEIFLPIDDSFMVQSRLAVDDQYDSQWRTDISMVSGLNIASQPENGTPDVSQDKLGLSGAYEPNDLCMVLEWDSRSECAGACWTPEMDYGIEISFKEADKKSSAVETNDHVEEKLPVKSKSTNGKNAVGPGKNNLGKGLSKSSRGSLVKSNSDILSKSKKSSPISRPIVQKSKLEKEEETRKKMEELVIQRQKRIAERTASTGFTPAKKVPVGSKMASSKYDKHRPQSTTQETNRLSSPKPSSTNSATDCLVPGQIKHKGASALSNSDQLKKTSSKVMGIVNA</sequence>
<feature type="compositionally biased region" description="Basic and acidic residues" evidence="1">
    <location>
        <begin position="486"/>
        <end position="496"/>
    </location>
</feature>
<dbReference type="PANTHER" id="PTHR31008:SF0">
    <property type="entry name" value="CSL1"/>
    <property type="match status" value="1"/>
</dbReference>
<evidence type="ECO:0000313" key="2">
    <source>
        <dbReference type="EMBL" id="MPA73229.1"/>
    </source>
</evidence>
<feature type="compositionally biased region" description="Polar residues" evidence="1">
    <location>
        <begin position="950"/>
        <end position="971"/>
    </location>
</feature>
<dbReference type="AlphaFoldDB" id="A0A5B7BWF1"/>
<feature type="region of interest" description="Disordered" evidence="1">
    <location>
        <begin position="919"/>
        <end position="1006"/>
    </location>
</feature>
<feature type="region of interest" description="Disordered" evidence="1">
    <location>
        <begin position="371"/>
        <end position="551"/>
    </location>
</feature>
<name>A0A5B7BWF1_DAVIN</name>
<reference evidence="2" key="1">
    <citation type="submission" date="2019-08" db="EMBL/GenBank/DDBJ databases">
        <title>Reference gene set and small RNA set construction with multiple tissues from Davidia involucrata Baill.</title>
        <authorList>
            <person name="Yang H."/>
            <person name="Zhou C."/>
            <person name="Li G."/>
            <person name="Wang J."/>
            <person name="Gao P."/>
            <person name="Wang M."/>
            <person name="Wang R."/>
            <person name="Zhao Y."/>
        </authorList>
    </citation>
    <scope>NUCLEOTIDE SEQUENCE</scope>
    <source>
        <tissue evidence="2">Mixed with DoveR01_LX</tissue>
    </source>
</reference>
<feature type="compositionally biased region" description="Low complexity" evidence="1">
    <location>
        <begin position="858"/>
        <end position="888"/>
    </location>
</feature>
<gene>
    <name evidence="2" type="ORF">Din_042670</name>
</gene>
<feature type="compositionally biased region" description="Basic and acidic residues" evidence="1">
    <location>
        <begin position="895"/>
        <end position="904"/>
    </location>
</feature>
<evidence type="ECO:0008006" key="3">
    <source>
        <dbReference type="Google" id="ProtNLM"/>
    </source>
</evidence>